<dbReference type="RefSeq" id="WP_139346368.1">
    <property type="nucleotide sequence ID" value="NZ_JACHEJ010000006.1"/>
</dbReference>
<name>A0A7W9YYL4_9HYPH</name>
<reference evidence="2 3" key="1">
    <citation type="submission" date="2020-08" db="EMBL/GenBank/DDBJ databases">
        <title>Genomic Encyclopedia of Type Strains, Phase IV (KMG-IV): sequencing the most valuable type-strain genomes for metagenomic binning, comparative biology and taxonomic classification.</title>
        <authorList>
            <person name="Goeker M."/>
        </authorList>
    </citation>
    <scope>NUCLEOTIDE SEQUENCE [LARGE SCALE GENOMIC DNA]</scope>
    <source>
        <strain evidence="2 3">DSM 102134</strain>
    </source>
</reference>
<evidence type="ECO:0000313" key="2">
    <source>
        <dbReference type="EMBL" id="MBB6180789.1"/>
    </source>
</evidence>
<keyword evidence="1" id="KW-0175">Coiled coil</keyword>
<proteinExistence type="predicted"/>
<evidence type="ECO:0000313" key="3">
    <source>
        <dbReference type="Proteomes" id="UP000535501"/>
    </source>
</evidence>
<dbReference type="EMBL" id="JACHEJ010000006">
    <property type="protein sequence ID" value="MBB6180789.1"/>
    <property type="molecule type" value="Genomic_DNA"/>
</dbReference>
<dbReference type="Proteomes" id="UP000535501">
    <property type="component" value="Unassembled WGS sequence"/>
</dbReference>
<evidence type="ECO:0000256" key="1">
    <source>
        <dbReference type="SAM" id="Coils"/>
    </source>
</evidence>
<keyword evidence="3" id="KW-1185">Reference proteome</keyword>
<dbReference type="AlphaFoldDB" id="A0A7W9YYL4"/>
<gene>
    <name evidence="2" type="ORF">HNQ75_002771</name>
</gene>
<comment type="caution">
    <text evidence="2">The sequence shown here is derived from an EMBL/GenBank/DDBJ whole genome shotgun (WGS) entry which is preliminary data.</text>
</comment>
<organism evidence="2 3">
    <name type="scientific">Pseudorhizobium flavum</name>
    <dbReference type="NCBI Taxonomy" id="1335061"/>
    <lineage>
        <taxon>Bacteria</taxon>
        <taxon>Pseudomonadati</taxon>
        <taxon>Pseudomonadota</taxon>
        <taxon>Alphaproteobacteria</taxon>
        <taxon>Hyphomicrobiales</taxon>
        <taxon>Rhizobiaceae</taxon>
        <taxon>Rhizobium/Agrobacterium group</taxon>
        <taxon>Pseudorhizobium</taxon>
    </lineage>
</organism>
<sequence>MLEFLRGVKTSDDLANQLANGVTFGWEGLRKFARCGSDAIHKNNPDLFAEIEAEKNRIESISLKDVASPPRQLGGDATLAELRAEVRRLNRAVKSKDQELNEAHLTNLTLLERVEQLERELAQERRSPRPI</sequence>
<feature type="coiled-coil region" evidence="1">
    <location>
        <begin position="79"/>
        <end position="127"/>
    </location>
</feature>
<protein>
    <submittedName>
        <fullName evidence="2">Uncharacterized protein</fullName>
    </submittedName>
</protein>
<accession>A0A7W9YYL4</accession>